<proteinExistence type="inferred from homology"/>
<evidence type="ECO:0000256" key="1">
    <source>
        <dbReference type="ARBA" id="ARBA00008738"/>
    </source>
</evidence>
<dbReference type="PANTHER" id="PTHR31516">
    <property type="entry name" value="STABILIZER OF AXONEMAL MICROTUBULES 2"/>
    <property type="match status" value="1"/>
</dbReference>
<dbReference type="OMA" id="KQPVPME"/>
<dbReference type="KEGG" id="der:6551864"/>
<dbReference type="GO" id="GO:0036126">
    <property type="term" value="C:sperm flagellum"/>
    <property type="evidence" value="ECO:0007669"/>
    <property type="project" value="TreeGrafter"/>
</dbReference>
<dbReference type="GO" id="GO:0005879">
    <property type="term" value="C:axonemal microtubule"/>
    <property type="evidence" value="ECO:0007669"/>
    <property type="project" value="TreeGrafter"/>
</dbReference>
<dbReference type="GO" id="GO:0008017">
    <property type="term" value="F:microtubule binding"/>
    <property type="evidence" value="ECO:0007669"/>
    <property type="project" value="InterPro"/>
</dbReference>
<dbReference type="GO" id="GO:0005814">
    <property type="term" value="C:centriole"/>
    <property type="evidence" value="ECO:0007669"/>
    <property type="project" value="TreeGrafter"/>
</dbReference>
<sequence>MSGDCNTFCPNACDPCQAPTDFSPCPPGSTCPPCDCGDYAGCCYQQPPRTMPILPKSHFMRSTAPLDTDTIYRRSFYANCGDNIRARPVMPCSQIRASTAPLEKCTIQKLSYMPPCPVKRTPPIVPMESGLRFEGPIYAMTSQKHDYVPKGIVKRDPIKPRVAICTSNAPMERCTIQKLSYMPIDVCQNPPPKAMVQGSHYCKPAGPMERCTIQKLSYMPVCLPAKEPTPWADKIRCVPPRYSNVCTTYNLSYMPNCNEARTAPVTPLTTLRFCGNDAGAGSTVYKLSYMPVDASRTKPAPVLPRDTFCRPTGPLERCTIQKASIPTHRGLSYQPNCTERTPPIRPMENGLRFDGPMYAMTTQKHDFVAKPHVRRAPIMPRTAFCRPTGAMERCTVNKLSYMPVDVTCFPRAESVRPRQGFCRNEGPMEKCTTYKLSYLPNCVPPKEPLPWARYTSYCRPTGPIEKCTIQKLSYGPPGAFQRCGGPCGTGGGDGTFPKAGIC</sequence>
<organism evidence="2 3">
    <name type="scientific">Drosophila erecta</name>
    <name type="common">Fruit fly</name>
    <dbReference type="NCBI Taxonomy" id="7220"/>
    <lineage>
        <taxon>Eukaryota</taxon>
        <taxon>Metazoa</taxon>
        <taxon>Ecdysozoa</taxon>
        <taxon>Arthropoda</taxon>
        <taxon>Hexapoda</taxon>
        <taxon>Insecta</taxon>
        <taxon>Pterygota</taxon>
        <taxon>Neoptera</taxon>
        <taxon>Endopterygota</taxon>
        <taxon>Diptera</taxon>
        <taxon>Brachycera</taxon>
        <taxon>Muscomorpha</taxon>
        <taxon>Ephydroidea</taxon>
        <taxon>Drosophilidae</taxon>
        <taxon>Drosophila</taxon>
        <taxon>Sophophora</taxon>
    </lineage>
</organism>
<evidence type="ECO:0000313" key="3">
    <source>
        <dbReference type="Proteomes" id="UP000008711"/>
    </source>
</evidence>
<dbReference type="OrthoDB" id="365640at2759"/>
<reference evidence="2 3" key="2">
    <citation type="journal article" date="2008" name="Bioinformatics">
        <title>Assembly reconciliation.</title>
        <authorList>
            <person name="Zimin A.V."/>
            <person name="Smith D.R."/>
            <person name="Sutton G."/>
            <person name="Yorke J.A."/>
        </authorList>
    </citation>
    <scope>NUCLEOTIDE SEQUENCE [LARGE SCALE GENOMIC DNA]</scope>
    <source>
        <strain evidence="2 3">TSC#14021-0224.01</strain>
    </source>
</reference>
<dbReference type="GO" id="GO:0036064">
    <property type="term" value="C:ciliary basal body"/>
    <property type="evidence" value="ECO:0007669"/>
    <property type="project" value="TreeGrafter"/>
</dbReference>
<dbReference type="AlphaFoldDB" id="B3NZ77"/>
<evidence type="ECO:0000313" key="2">
    <source>
        <dbReference type="EMBL" id="EDV48619.1"/>
    </source>
</evidence>
<reference evidence="2 3" key="1">
    <citation type="journal article" date="2007" name="Nature">
        <title>Evolution of genes and genomes on the Drosophila phylogeny.</title>
        <authorList>
            <consortium name="Drosophila 12 Genomes Consortium"/>
            <person name="Clark A.G."/>
            <person name="Eisen M.B."/>
            <person name="Smith D.R."/>
            <person name="Bergman C.M."/>
            <person name="Oliver B."/>
            <person name="Markow T.A."/>
            <person name="Kaufman T.C."/>
            <person name="Kellis M."/>
            <person name="Gelbart W."/>
            <person name="Iyer V.N."/>
            <person name="Pollard D.A."/>
            <person name="Sackton T.B."/>
            <person name="Larracuente A.M."/>
            <person name="Singh N.D."/>
            <person name="Abad J.P."/>
            <person name="Abt D.N."/>
            <person name="Adryan B."/>
            <person name="Aguade M."/>
            <person name="Akashi H."/>
            <person name="Anderson W.W."/>
            <person name="Aquadro C.F."/>
            <person name="Ardell D.H."/>
            <person name="Arguello R."/>
            <person name="Artieri C.G."/>
            <person name="Barbash D.A."/>
            <person name="Barker D."/>
            <person name="Barsanti P."/>
            <person name="Batterham P."/>
            <person name="Batzoglou S."/>
            <person name="Begun D."/>
            <person name="Bhutkar A."/>
            <person name="Blanco E."/>
            <person name="Bosak S.A."/>
            <person name="Bradley R.K."/>
            <person name="Brand A.D."/>
            <person name="Brent M.R."/>
            <person name="Brooks A.N."/>
            <person name="Brown R.H."/>
            <person name="Butlin R.K."/>
            <person name="Caggese C."/>
            <person name="Calvi B.R."/>
            <person name="Bernardo de Carvalho A."/>
            <person name="Caspi A."/>
            <person name="Castrezana S."/>
            <person name="Celniker S.E."/>
            <person name="Chang J.L."/>
            <person name="Chapple C."/>
            <person name="Chatterji S."/>
            <person name="Chinwalla A."/>
            <person name="Civetta A."/>
            <person name="Clifton S.W."/>
            <person name="Comeron J.M."/>
            <person name="Costello J.C."/>
            <person name="Coyne J.A."/>
            <person name="Daub J."/>
            <person name="David R.G."/>
            <person name="Delcher A.L."/>
            <person name="Delehaunty K."/>
            <person name="Do C.B."/>
            <person name="Ebling H."/>
            <person name="Edwards K."/>
            <person name="Eickbush T."/>
            <person name="Evans J.D."/>
            <person name="Filipski A."/>
            <person name="Findeiss S."/>
            <person name="Freyhult E."/>
            <person name="Fulton L."/>
            <person name="Fulton R."/>
            <person name="Garcia A.C."/>
            <person name="Gardiner A."/>
            <person name="Garfield D.A."/>
            <person name="Garvin B.E."/>
            <person name="Gibson G."/>
            <person name="Gilbert D."/>
            <person name="Gnerre S."/>
            <person name="Godfrey J."/>
            <person name="Good R."/>
            <person name="Gotea V."/>
            <person name="Gravely B."/>
            <person name="Greenberg A.J."/>
            <person name="Griffiths-Jones S."/>
            <person name="Gross S."/>
            <person name="Guigo R."/>
            <person name="Gustafson E.A."/>
            <person name="Haerty W."/>
            <person name="Hahn M.W."/>
            <person name="Halligan D.L."/>
            <person name="Halpern A.L."/>
            <person name="Halter G.M."/>
            <person name="Han M.V."/>
            <person name="Heger A."/>
            <person name="Hillier L."/>
            <person name="Hinrichs A.S."/>
            <person name="Holmes I."/>
            <person name="Hoskins R.A."/>
            <person name="Hubisz M.J."/>
            <person name="Hultmark D."/>
            <person name="Huntley M.A."/>
            <person name="Jaffe D.B."/>
            <person name="Jagadeeshan S."/>
            <person name="Jeck W.R."/>
            <person name="Johnson J."/>
            <person name="Jones C.D."/>
            <person name="Jordan W.C."/>
            <person name="Karpen G.H."/>
            <person name="Kataoka E."/>
            <person name="Keightley P.D."/>
            <person name="Kheradpour P."/>
            <person name="Kirkness E.F."/>
            <person name="Koerich L.B."/>
            <person name="Kristiansen K."/>
            <person name="Kudrna D."/>
            <person name="Kulathinal R.J."/>
            <person name="Kumar S."/>
            <person name="Kwok R."/>
            <person name="Lander E."/>
            <person name="Langley C.H."/>
            <person name="Lapoint R."/>
            <person name="Lazzaro B.P."/>
            <person name="Lee S.J."/>
            <person name="Levesque L."/>
            <person name="Li R."/>
            <person name="Lin C.F."/>
            <person name="Lin M.F."/>
            <person name="Lindblad-Toh K."/>
            <person name="Llopart A."/>
            <person name="Long M."/>
            <person name="Low L."/>
            <person name="Lozovsky E."/>
            <person name="Lu J."/>
            <person name="Luo M."/>
            <person name="Machado C.A."/>
            <person name="Makalowski W."/>
            <person name="Marzo M."/>
            <person name="Matsuda M."/>
            <person name="Matzkin L."/>
            <person name="McAllister B."/>
            <person name="McBride C.S."/>
            <person name="McKernan B."/>
            <person name="McKernan K."/>
            <person name="Mendez-Lago M."/>
            <person name="Minx P."/>
            <person name="Mollenhauer M.U."/>
            <person name="Montooth K."/>
            <person name="Mount S.M."/>
            <person name="Mu X."/>
            <person name="Myers E."/>
            <person name="Negre B."/>
            <person name="Newfeld S."/>
            <person name="Nielsen R."/>
            <person name="Noor M.A."/>
            <person name="O'Grady P."/>
            <person name="Pachter L."/>
            <person name="Papaceit M."/>
            <person name="Parisi M.J."/>
            <person name="Parisi M."/>
            <person name="Parts L."/>
            <person name="Pedersen J.S."/>
            <person name="Pesole G."/>
            <person name="Phillippy A.M."/>
            <person name="Ponting C.P."/>
            <person name="Pop M."/>
            <person name="Porcelli D."/>
            <person name="Powell J.R."/>
            <person name="Prohaska S."/>
            <person name="Pruitt K."/>
            <person name="Puig M."/>
            <person name="Quesneville H."/>
            <person name="Ram K.R."/>
            <person name="Rand D."/>
            <person name="Rasmussen M.D."/>
            <person name="Reed L.K."/>
            <person name="Reenan R."/>
            <person name="Reily A."/>
            <person name="Remington K.A."/>
            <person name="Rieger T.T."/>
            <person name="Ritchie M.G."/>
            <person name="Robin C."/>
            <person name="Rogers Y.H."/>
            <person name="Rohde C."/>
            <person name="Rozas J."/>
            <person name="Rubenfield M.J."/>
            <person name="Ruiz A."/>
            <person name="Russo S."/>
            <person name="Salzberg S.L."/>
            <person name="Sanchez-Gracia A."/>
            <person name="Saranga D.J."/>
            <person name="Sato H."/>
            <person name="Schaeffer S.W."/>
            <person name="Schatz M.C."/>
            <person name="Schlenke T."/>
            <person name="Schwartz R."/>
            <person name="Segarra C."/>
            <person name="Singh R.S."/>
            <person name="Sirot L."/>
            <person name="Sirota M."/>
            <person name="Sisneros N.B."/>
            <person name="Smith C.D."/>
            <person name="Smith T.F."/>
            <person name="Spieth J."/>
            <person name="Stage D.E."/>
            <person name="Stark A."/>
            <person name="Stephan W."/>
            <person name="Strausberg R.L."/>
            <person name="Strempel S."/>
            <person name="Sturgill D."/>
            <person name="Sutton G."/>
            <person name="Sutton G.G."/>
            <person name="Tao W."/>
            <person name="Teichmann S."/>
            <person name="Tobari Y.N."/>
            <person name="Tomimura Y."/>
            <person name="Tsolas J.M."/>
            <person name="Valente V.L."/>
            <person name="Venter E."/>
            <person name="Venter J.C."/>
            <person name="Vicario S."/>
            <person name="Vieira F.G."/>
            <person name="Vilella A.J."/>
            <person name="Villasante A."/>
            <person name="Walenz B."/>
            <person name="Wang J."/>
            <person name="Wasserman M."/>
            <person name="Watts T."/>
            <person name="Wilson D."/>
            <person name="Wilson R.K."/>
            <person name="Wing R.A."/>
            <person name="Wolfner M.F."/>
            <person name="Wong A."/>
            <person name="Wong G.K."/>
            <person name="Wu C.I."/>
            <person name="Wu G."/>
            <person name="Yamamoto D."/>
            <person name="Yang H.P."/>
            <person name="Yang S.P."/>
            <person name="Yorke J.A."/>
            <person name="Yoshida K."/>
            <person name="Zdobnov E."/>
            <person name="Zhang P."/>
            <person name="Zhang Y."/>
            <person name="Zimin A.V."/>
            <person name="Baldwin J."/>
            <person name="Abdouelleil A."/>
            <person name="Abdulkadir J."/>
            <person name="Abebe A."/>
            <person name="Abera B."/>
            <person name="Abreu J."/>
            <person name="Acer S.C."/>
            <person name="Aftuck L."/>
            <person name="Alexander A."/>
            <person name="An P."/>
            <person name="Anderson E."/>
            <person name="Anderson S."/>
            <person name="Arachi H."/>
            <person name="Azer M."/>
            <person name="Bachantsang P."/>
            <person name="Barry A."/>
            <person name="Bayul T."/>
            <person name="Berlin A."/>
            <person name="Bessette D."/>
            <person name="Bloom T."/>
            <person name="Blye J."/>
            <person name="Boguslavskiy L."/>
            <person name="Bonnet C."/>
            <person name="Boukhgalter B."/>
            <person name="Bourzgui I."/>
            <person name="Brown A."/>
            <person name="Cahill P."/>
            <person name="Channer S."/>
            <person name="Cheshatsang Y."/>
            <person name="Chuda L."/>
            <person name="Citroen M."/>
            <person name="Collymore A."/>
            <person name="Cooke P."/>
            <person name="Costello M."/>
            <person name="D'Aco K."/>
            <person name="Daza R."/>
            <person name="De Haan G."/>
            <person name="DeGray S."/>
            <person name="DeMaso C."/>
            <person name="Dhargay N."/>
            <person name="Dooley K."/>
            <person name="Dooley E."/>
            <person name="Doricent M."/>
            <person name="Dorje P."/>
            <person name="Dorjee K."/>
            <person name="Dupes A."/>
            <person name="Elong R."/>
            <person name="Falk J."/>
            <person name="Farina A."/>
            <person name="Faro S."/>
            <person name="Ferguson D."/>
            <person name="Fisher S."/>
            <person name="Foley C.D."/>
            <person name="Franke A."/>
            <person name="Friedrich D."/>
            <person name="Gadbois L."/>
            <person name="Gearin G."/>
            <person name="Gearin C.R."/>
            <person name="Giannoukos G."/>
            <person name="Goode T."/>
            <person name="Graham J."/>
            <person name="Grandbois E."/>
            <person name="Grewal S."/>
            <person name="Gyaltsen K."/>
            <person name="Hafez N."/>
            <person name="Hagos B."/>
            <person name="Hall J."/>
            <person name="Henson C."/>
            <person name="Hollinger A."/>
            <person name="Honan T."/>
            <person name="Huard M.D."/>
            <person name="Hughes L."/>
            <person name="Hurhula B."/>
            <person name="Husby M.E."/>
            <person name="Kamat A."/>
            <person name="Kanga B."/>
            <person name="Kashin S."/>
            <person name="Khazanovich D."/>
            <person name="Kisner P."/>
            <person name="Lance K."/>
            <person name="Lara M."/>
            <person name="Lee W."/>
            <person name="Lennon N."/>
            <person name="Letendre F."/>
            <person name="LeVine R."/>
            <person name="Lipovsky A."/>
            <person name="Liu X."/>
            <person name="Liu J."/>
            <person name="Liu S."/>
            <person name="Lokyitsang T."/>
            <person name="Lokyitsang Y."/>
            <person name="Lubonja R."/>
            <person name="Lui A."/>
            <person name="MacDonald P."/>
            <person name="Magnisalis V."/>
            <person name="Maru K."/>
            <person name="Matthews C."/>
            <person name="McCusker W."/>
            <person name="McDonough S."/>
            <person name="Mehta T."/>
            <person name="Meldrim J."/>
            <person name="Meneus L."/>
            <person name="Mihai O."/>
            <person name="Mihalev A."/>
            <person name="Mihova T."/>
            <person name="Mittelman R."/>
            <person name="Mlenga V."/>
            <person name="Montmayeur A."/>
            <person name="Mulrain L."/>
            <person name="Navidi A."/>
            <person name="Naylor J."/>
            <person name="Negash T."/>
            <person name="Nguyen T."/>
            <person name="Nguyen N."/>
            <person name="Nicol R."/>
            <person name="Norbu C."/>
            <person name="Norbu N."/>
            <person name="Novod N."/>
            <person name="O'Neill B."/>
            <person name="Osman S."/>
            <person name="Markiewicz E."/>
            <person name="Oyono O.L."/>
            <person name="Patti C."/>
            <person name="Phunkhang P."/>
            <person name="Pierre F."/>
            <person name="Priest M."/>
            <person name="Raghuraman S."/>
            <person name="Rege F."/>
            <person name="Reyes R."/>
            <person name="Rise C."/>
            <person name="Rogov P."/>
            <person name="Ross K."/>
            <person name="Ryan E."/>
            <person name="Settipalli S."/>
            <person name="Shea T."/>
            <person name="Sherpa N."/>
            <person name="Shi L."/>
            <person name="Shih D."/>
            <person name="Sparrow T."/>
            <person name="Spaulding J."/>
            <person name="Stalker J."/>
            <person name="Stange-Thomann N."/>
            <person name="Stavropoulos S."/>
            <person name="Stone C."/>
            <person name="Strader C."/>
            <person name="Tesfaye S."/>
            <person name="Thomson T."/>
            <person name="Thoulutsang Y."/>
            <person name="Thoulutsang D."/>
            <person name="Topham K."/>
            <person name="Topping I."/>
            <person name="Tsamla T."/>
            <person name="Vassiliev H."/>
            <person name="Vo A."/>
            <person name="Wangchuk T."/>
            <person name="Wangdi T."/>
            <person name="Weiand M."/>
            <person name="Wilkinson J."/>
            <person name="Wilson A."/>
            <person name="Yadav S."/>
            <person name="Young G."/>
            <person name="Yu Q."/>
            <person name="Zembek L."/>
            <person name="Zhong D."/>
            <person name="Zimmer A."/>
            <person name="Zwirko Z."/>
            <person name="Jaffe D.B."/>
            <person name="Alvarez P."/>
            <person name="Brockman W."/>
            <person name="Butler J."/>
            <person name="Chin C."/>
            <person name="Gnerre S."/>
            <person name="Grabherr M."/>
            <person name="Kleber M."/>
            <person name="Mauceli E."/>
            <person name="MacCallum I."/>
        </authorList>
    </citation>
    <scope>NUCLEOTIDE SEQUENCE [LARGE SCALE GENOMIC DNA]</scope>
    <source>
        <strain evidence="2 3">TSC#14021-0224.01</strain>
    </source>
</reference>
<dbReference type="HOGENOM" id="CLU_033936_0_0_1"/>
<name>B3NZ77_DROER</name>
<comment type="similarity">
    <text evidence="1">Belongs to the FAM154 family.</text>
</comment>
<keyword evidence="3" id="KW-1185">Reference proteome</keyword>
<dbReference type="EMBL" id="CH954181">
    <property type="protein sequence ID" value="EDV48619.1"/>
    <property type="molecule type" value="Genomic_DNA"/>
</dbReference>
<accession>B3NZ77</accession>
<dbReference type="Proteomes" id="UP000008711">
    <property type="component" value="Unassembled WGS sequence"/>
</dbReference>
<dbReference type="PANTHER" id="PTHR31516:SF17">
    <property type="entry name" value="STABILIZER OF AXONEMAL MICROTUBULES 2"/>
    <property type="match status" value="1"/>
</dbReference>
<dbReference type="PhylomeDB" id="B3NZ77"/>
<protein>
    <submittedName>
        <fullName evidence="2">GG16542</fullName>
    </submittedName>
</protein>
<dbReference type="InterPro" id="IPR033336">
    <property type="entry name" value="SAXO1/2"/>
</dbReference>
<dbReference type="eggNOG" id="ENOG502S324">
    <property type="taxonomic scope" value="Eukaryota"/>
</dbReference>
<gene>
    <name evidence="2" type="primary">Dere\GG16542</name>
    <name evidence="2" type="ORF">Dere_GG16542</name>
</gene>